<gene>
    <name evidence="2" type="ORF">SAMN05443636_0661</name>
</gene>
<protein>
    <submittedName>
        <fullName evidence="2">Uncharacterized protein</fullName>
    </submittedName>
</protein>
<accession>A0A1M5KVC7</accession>
<feature type="region of interest" description="Disordered" evidence="1">
    <location>
        <begin position="20"/>
        <end position="96"/>
    </location>
</feature>
<proteinExistence type="predicted"/>
<feature type="compositionally biased region" description="Basic and acidic residues" evidence="1">
    <location>
        <begin position="20"/>
        <end position="31"/>
    </location>
</feature>
<feature type="compositionally biased region" description="Basic and acidic residues" evidence="1">
    <location>
        <begin position="56"/>
        <end position="73"/>
    </location>
</feature>
<evidence type="ECO:0000256" key="1">
    <source>
        <dbReference type="SAM" id="MobiDB-lite"/>
    </source>
</evidence>
<dbReference type="Proteomes" id="UP000184357">
    <property type="component" value="Unassembled WGS sequence"/>
</dbReference>
<name>A0A1M5KVC7_9EURY</name>
<dbReference type="AlphaFoldDB" id="A0A1M5KVC7"/>
<sequence>MWIRMEIMVHNYVAEKARTGDHVPRNHHDLPMDFMQSLPGRVRSTTREPIDDEAVDRDISREEYEAAGRKAESAPDTLDEAAPTKERGVLQCQSSV</sequence>
<dbReference type="EMBL" id="FQWV01000001">
    <property type="protein sequence ID" value="SHG56812.1"/>
    <property type="molecule type" value="Genomic_DNA"/>
</dbReference>
<keyword evidence="3" id="KW-1185">Reference proteome</keyword>
<evidence type="ECO:0000313" key="2">
    <source>
        <dbReference type="EMBL" id="SHG56812.1"/>
    </source>
</evidence>
<reference evidence="2 3" key="1">
    <citation type="submission" date="2016-11" db="EMBL/GenBank/DDBJ databases">
        <authorList>
            <person name="Jaros S."/>
            <person name="Januszkiewicz K."/>
            <person name="Wedrychowicz H."/>
        </authorList>
    </citation>
    <scope>NUCLEOTIDE SEQUENCE [LARGE SCALE GENOMIC DNA]</scope>
    <source>
        <strain evidence="2 3">DSM 9297</strain>
    </source>
</reference>
<evidence type="ECO:0000313" key="3">
    <source>
        <dbReference type="Proteomes" id="UP000184357"/>
    </source>
</evidence>
<organism evidence="2 3">
    <name type="scientific">Halobaculum gomorrense</name>
    <dbReference type="NCBI Taxonomy" id="43928"/>
    <lineage>
        <taxon>Archaea</taxon>
        <taxon>Methanobacteriati</taxon>
        <taxon>Methanobacteriota</taxon>
        <taxon>Stenosarchaea group</taxon>
        <taxon>Halobacteria</taxon>
        <taxon>Halobacteriales</taxon>
        <taxon>Haloferacaceae</taxon>
        <taxon>Halobaculum</taxon>
    </lineage>
</organism>